<accession>A0A1E5Q4Z0</accession>
<dbReference type="InterPro" id="IPR046342">
    <property type="entry name" value="CBS_dom_sf"/>
</dbReference>
<keyword evidence="5" id="KW-1185">Reference proteome</keyword>
<proteinExistence type="predicted"/>
<dbReference type="CDD" id="cd04586">
    <property type="entry name" value="CBS_pair_BON_assoc"/>
    <property type="match status" value="1"/>
</dbReference>
<gene>
    <name evidence="4" type="ORF">BEN30_14330</name>
</gene>
<evidence type="ECO:0000259" key="3">
    <source>
        <dbReference type="PROSITE" id="PS51371"/>
    </source>
</evidence>
<evidence type="ECO:0000313" key="5">
    <source>
        <dbReference type="Proteomes" id="UP000095347"/>
    </source>
</evidence>
<keyword evidence="1 2" id="KW-0129">CBS domain</keyword>
<dbReference type="EMBL" id="MCGG01000052">
    <property type="protein sequence ID" value="OEJ65299.1"/>
    <property type="molecule type" value="Genomic_DNA"/>
</dbReference>
<dbReference type="STRING" id="28181.BEN30_14330"/>
<sequence>MGTLIDVAAQDVMTLAERAEHFSRQRANESLSVTQIMSKPVRFVHPETEMAEAAHLMVTERISGLPVVDDNDQLIGIITEADFLRGLGLPAHYPTHNVWQTLEAMFSHFAHQPQLEVPNDPVSAYMVRDVICTLPDDNVNGVLELMKRYQIKRVLVCDHDHHLLGVITRSDLVRVFFDHYKVNNAK</sequence>
<dbReference type="InterPro" id="IPR000644">
    <property type="entry name" value="CBS_dom"/>
</dbReference>
<dbReference type="SMART" id="SM00116">
    <property type="entry name" value="CBS"/>
    <property type="match status" value="2"/>
</dbReference>
<evidence type="ECO:0000256" key="2">
    <source>
        <dbReference type="PROSITE-ProRule" id="PRU00703"/>
    </source>
</evidence>
<dbReference type="Gene3D" id="3.10.580.10">
    <property type="entry name" value="CBS-domain"/>
    <property type="match status" value="1"/>
</dbReference>
<reference evidence="5" key="1">
    <citation type="submission" date="2016-07" db="EMBL/GenBank/DDBJ databases">
        <authorList>
            <person name="Florea S."/>
            <person name="Webb J.S."/>
            <person name="Jaromczyk J."/>
            <person name="Schardl C.L."/>
        </authorList>
    </citation>
    <scope>NUCLEOTIDE SEQUENCE [LARGE SCALE GENOMIC DNA]</scope>
    <source>
        <strain evidence="5">MV-1</strain>
    </source>
</reference>
<feature type="domain" description="CBS" evidence="3">
    <location>
        <begin position="126"/>
        <end position="182"/>
    </location>
</feature>
<protein>
    <recommendedName>
        <fullName evidence="3">CBS domain-containing protein</fullName>
    </recommendedName>
</protein>
<dbReference type="Proteomes" id="UP000095347">
    <property type="component" value="Unassembled WGS sequence"/>
</dbReference>
<feature type="domain" description="CBS" evidence="3">
    <location>
        <begin position="37"/>
        <end position="95"/>
    </location>
</feature>
<dbReference type="PANTHER" id="PTHR43080:SF2">
    <property type="entry name" value="CBS DOMAIN-CONTAINING PROTEIN"/>
    <property type="match status" value="1"/>
</dbReference>
<name>A0A1E5Q4Z0_9PROT</name>
<dbReference type="SUPFAM" id="SSF54631">
    <property type="entry name" value="CBS-domain pair"/>
    <property type="match status" value="1"/>
</dbReference>
<dbReference type="PANTHER" id="PTHR43080">
    <property type="entry name" value="CBS DOMAIN-CONTAINING PROTEIN CBSX3, MITOCHONDRIAL"/>
    <property type="match status" value="1"/>
</dbReference>
<evidence type="ECO:0000256" key="1">
    <source>
        <dbReference type="ARBA" id="ARBA00023122"/>
    </source>
</evidence>
<dbReference type="InterPro" id="IPR051257">
    <property type="entry name" value="Diverse_CBS-Domain"/>
</dbReference>
<evidence type="ECO:0000313" key="4">
    <source>
        <dbReference type="EMBL" id="OEJ65299.1"/>
    </source>
</evidence>
<comment type="caution">
    <text evidence="4">The sequence shown here is derived from an EMBL/GenBank/DDBJ whole genome shotgun (WGS) entry which is preliminary data.</text>
</comment>
<organism evidence="4 5">
    <name type="scientific">Magnetovibrio blakemorei</name>
    <dbReference type="NCBI Taxonomy" id="28181"/>
    <lineage>
        <taxon>Bacteria</taxon>
        <taxon>Pseudomonadati</taxon>
        <taxon>Pseudomonadota</taxon>
        <taxon>Alphaproteobacteria</taxon>
        <taxon>Rhodospirillales</taxon>
        <taxon>Magnetovibrionaceae</taxon>
        <taxon>Magnetovibrio</taxon>
    </lineage>
</organism>
<dbReference type="Pfam" id="PF00571">
    <property type="entry name" value="CBS"/>
    <property type="match status" value="2"/>
</dbReference>
<dbReference type="PROSITE" id="PS51371">
    <property type="entry name" value="CBS"/>
    <property type="match status" value="2"/>
</dbReference>
<dbReference type="AlphaFoldDB" id="A0A1E5Q4Z0"/>